<dbReference type="PANTHER" id="PTHR11439:SF503">
    <property type="entry name" value="CYSTEINE-RICH RLK (RECEPTOR-LIKE PROTEIN KINASE) 8"/>
    <property type="match status" value="1"/>
</dbReference>
<organism evidence="1 2">
    <name type="scientific">Vigna mungo</name>
    <name type="common">Black gram</name>
    <name type="synonym">Phaseolus mungo</name>
    <dbReference type="NCBI Taxonomy" id="3915"/>
    <lineage>
        <taxon>Eukaryota</taxon>
        <taxon>Viridiplantae</taxon>
        <taxon>Streptophyta</taxon>
        <taxon>Embryophyta</taxon>
        <taxon>Tracheophyta</taxon>
        <taxon>Spermatophyta</taxon>
        <taxon>Magnoliopsida</taxon>
        <taxon>eudicotyledons</taxon>
        <taxon>Gunneridae</taxon>
        <taxon>Pentapetalae</taxon>
        <taxon>rosids</taxon>
        <taxon>fabids</taxon>
        <taxon>Fabales</taxon>
        <taxon>Fabaceae</taxon>
        <taxon>Papilionoideae</taxon>
        <taxon>50 kb inversion clade</taxon>
        <taxon>NPAAA clade</taxon>
        <taxon>indigoferoid/millettioid clade</taxon>
        <taxon>Phaseoleae</taxon>
        <taxon>Vigna</taxon>
    </lineage>
</organism>
<name>A0AAQ3PBF2_VIGMU</name>
<dbReference type="EMBL" id="CP144700">
    <property type="protein sequence ID" value="WVZ24520.1"/>
    <property type="molecule type" value="Genomic_DNA"/>
</dbReference>
<gene>
    <name evidence="1" type="ORF">V8G54_003064</name>
</gene>
<dbReference type="PANTHER" id="PTHR11439">
    <property type="entry name" value="GAG-POL-RELATED RETROTRANSPOSON"/>
    <property type="match status" value="1"/>
</dbReference>
<reference evidence="1 2" key="1">
    <citation type="journal article" date="2023" name="Life. Sci Alliance">
        <title>Evolutionary insights into 3D genome organization and epigenetic landscape of Vigna mungo.</title>
        <authorList>
            <person name="Junaid A."/>
            <person name="Singh B."/>
            <person name="Bhatia S."/>
        </authorList>
    </citation>
    <scope>NUCLEOTIDE SEQUENCE [LARGE SCALE GENOMIC DNA]</scope>
    <source>
        <strain evidence="1">Urdbean</strain>
    </source>
</reference>
<accession>A0AAQ3PBF2</accession>
<protein>
    <recommendedName>
        <fullName evidence="3">Reverse transcriptase Ty1/copia-type domain-containing protein</fullName>
    </recommendedName>
</protein>
<sequence>MYLTDVFDCNQAGHYLCSKLVPRYMSCASKIHFKAVKRILRYIKGTISYRVNFQLIKDSSLYEYLNSDRVESNDDMKNTSNYCIIVGFGIFFMTFKRARSHSTNYRLSRIHNICCSRKSCNLTKKTYG</sequence>
<evidence type="ECO:0000313" key="2">
    <source>
        <dbReference type="Proteomes" id="UP001374535"/>
    </source>
</evidence>
<dbReference type="AlphaFoldDB" id="A0AAQ3PBF2"/>
<evidence type="ECO:0008006" key="3">
    <source>
        <dbReference type="Google" id="ProtNLM"/>
    </source>
</evidence>
<proteinExistence type="predicted"/>
<evidence type="ECO:0000313" key="1">
    <source>
        <dbReference type="EMBL" id="WVZ24520.1"/>
    </source>
</evidence>
<dbReference type="Proteomes" id="UP001374535">
    <property type="component" value="Chromosome 1"/>
</dbReference>
<keyword evidence="2" id="KW-1185">Reference proteome</keyword>